<proteinExistence type="predicted"/>
<dbReference type="InterPro" id="IPR036374">
    <property type="entry name" value="OxRdtase_Mopterin-bd_sf"/>
</dbReference>
<comment type="caution">
    <text evidence="2">The sequence shown here is derived from an EMBL/GenBank/DDBJ whole genome shotgun (WGS) entry which is preliminary data.</text>
</comment>
<dbReference type="Proteomes" id="UP000256679">
    <property type="component" value="Unassembled WGS sequence"/>
</dbReference>
<dbReference type="PANTHER" id="PTHR19372:SF7">
    <property type="entry name" value="SULFITE OXIDASE, MITOCHONDRIAL"/>
    <property type="match status" value="1"/>
</dbReference>
<accession>A0A3D8P9C8</accession>
<dbReference type="SUPFAM" id="SSF81296">
    <property type="entry name" value="E set domains"/>
    <property type="match status" value="1"/>
</dbReference>
<evidence type="ECO:0000313" key="3">
    <source>
        <dbReference type="Proteomes" id="UP000256679"/>
    </source>
</evidence>
<dbReference type="EMBL" id="QFCQ01000165">
    <property type="protein sequence ID" value="RDW11875.1"/>
    <property type="molecule type" value="Genomic_DNA"/>
</dbReference>
<sequence>MDVSRRRFFLGMAAGSLGAGLGIPCPSLAEPKGKLTYRQGGRSPSRFHASFVKDVGLLTDLNATNQGGAWWNFDSYITPVEQFYIRNEYATPRAEIDRRVDPRFWRLRIHGDAVERPIEITYDDLLRMPSRSIHSVMQCAGNGRTLFWEQEKMLEGDRRVKGNGWGMGGIGMAEWDYVPMSHILDLVGLKPNAKACLFWSGVDGKAPNTESDTGRPMPIADILERPDDIGLAFKMNGMPLPPDHGAPVRALVPGWCGGASTKWLTEIKIASHDFWVRLNTIGHSMVGPDYPPPVPAPDDEFRFVTPKDVIGVPVTWHVARSFLTLPLTLSRQPDIPANYPLARNEVPVIPAGPQSLRGYASAPRHGVAKVHVRVNGGPWAKARLLDSAPNRYSWVRFEMPFDPLPGEYLVETRLTDKSGAVQPDATSFNAGGYDNSAVPRFRIIAA</sequence>
<dbReference type="GO" id="GO:0008482">
    <property type="term" value="F:sulfite oxidase activity"/>
    <property type="evidence" value="ECO:0007669"/>
    <property type="project" value="TreeGrafter"/>
</dbReference>
<dbReference type="InterPro" id="IPR000572">
    <property type="entry name" value="OxRdtase_Mopterin-bd_dom"/>
</dbReference>
<dbReference type="InterPro" id="IPR014756">
    <property type="entry name" value="Ig_E-set"/>
</dbReference>
<gene>
    <name evidence="2" type="ORF">DIE28_16895</name>
</gene>
<evidence type="ECO:0000259" key="1">
    <source>
        <dbReference type="Pfam" id="PF00174"/>
    </source>
</evidence>
<dbReference type="Gene3D" id="2.60.40.650">
    <property type="match status" value="1"/>
</dbReference>
<dbReference type="GO" id="GO:0020037">
    <property type="term" value="F:heme binding"/>
    <property type="evidence" value="ECO:0007669"/>
    <property type="project" value="TreeGrafter"/>
</dbReference>
<dbReference type="InterPro" id="IPR006311">
    <property type="entry name" value="TAT_signal"/>
</dbReference>
<dbReference type="PRINTS" id="PR00407">
    <property type="entry name" value="EUMOPTERIN"/>
</dbReference>
<feature type="domain" description="Oxidoreductase molybdopterin-binding" evidence="1">
    <location>
        <begin position="99"/>
        <end position="273"/>
    </location>
</feature>
<dbReference type="PROSITE" id="PS51318">
    <property type="entry name" value="TAT"/>
    <property type="match status" value="1"/>
</dbReference>
<dbReference type="Pfam" id="PF00174">
    <property type="entry name" value="Oxidored_molyb"/>
    <property type="match status" value="1"/>
</dbReference>
<keyword evidence="3" id="KW-1185">Reference proteome</keyword>
<name>A0A3D8P9C8_9RHOB</name>
<organism evidence="2 3">
    <name type="scientific">Paracoccus thiocyanatus</name>
    <dbReference type="NCBI Taxonomy" id="34006"/>
    <lineage>
        <taxon>Bacteria</taxon>
        <taxon>Pseudomonadati</taxon>
        <taxon>Pseudomonadota</taxon>
        <taxon>Alphaproteobacteria</taxon>
        <taxon>Rhodobacterales</taxon>
        <taxon>Paracoccaceae</taxon>
        <taxon>Paracoccus</taxon>
    </lineage>
</organism>
<dbReference type="Gene3D" id="3.90.420.10">
    <property type="entry name" value="Oxidoreductase, molybdopterin-binding domain"/>
    <property type="match status" value="1"/>
</dbReference>
<dbReference type="SUPFAM" id="SSF56524">
    <property type="entry name" value="Oxidoreductase molybdopterin-binding domain"/>
    <property type="match status" value="1"/>
</dbReference>
<dbReference type="AlphaFoldDB" id="A0A3D8P9C8"/>
<evidence type="ECO:0000313" key="2">
    <source>
        <dbReference type="EMBL" id="RDW11875.1"/>
    </source>
</evidence>
<dbReference type="GO" id="GO:0043546">
    <property type="term" value="F:molybdopterin cofactor binding"/>
    <property type="evidence" value="ECO:0007669"/>
    <property type="project" value="TreeGrafter"/>
</dbReference>
<reference evidence="2 3" key="1">
    <citation type="submission" date="2018-05" db="EMBL/GenBank/DDBJ databases">
        <title>Whole genome sequencing of Paracoccus thiocyanatus SST.</title>
        <authorList>
            <person name="Ghosh W."/>
            <person name="Rameez M.J."/>
            <person name="Roy C."/>
        </authorList>
    </citation>
    <scope>NUCLEOTIDE SEQUENCE [LARGE SCALE GENOMIC DNA]</scope>
    <source>
        <strain evidence="2 3">SST</strain>
    </source>
</reference>
<dbReference type="GO" id="GO:0006790">
    <property type="term" value="P:sulfur compound metabolic process"/>
    <property type="evidence" value="ECO:0007669"/>
    <property type="project" value="TreeGrafter"/>
</dbReference>
<dbReference type="PANTHER" id="PTHR19372">
    <property type="entry name" value="SULFITE REDUCTASE"/>
    <property type="match status" value="1"/>
</dbReference>
<dbReference type="InterPro" id="IPR008335">
    <property type="entry name" value="Mopterin_OxRdtase_euk"/>
</dbReference>
<dbReference type="RefSeq" id="WP_115757284.1">
    <property type="nucleotide sequence ID" value="NZ_QFCQ01000165.1"/>
</dbReference>
<protein>
    <submittedName>
        <fullName evidence="2">Oxidoreductase</fullName>
    </submittedName>
</protein>